<evidence type="ECO:0000256" key="5">
    <source>
        <dbReference type="ARBA" id="ARBA00022898"/>
    </source>
</evidence>
<evidence type="ECO:0000259" key="9">
    <source>
        <dbReference type="Pfam" id="PF00266"/>
    </source>
</evidence>
<keyword evidence="7" id="KW-0411">Iron-sulfur</keyword>
<evidence type="ECO:0000256" key="8">
    <source>
        <dbReference type="ARBA" id="ARBA00050776"/>
    </source>
</evidence>
<comment type="cofactor">
    <cofactor evidence="1">
        <name>pyridoxal 5'-phosphate</name>
        <dbReference type="ChEBI" id="CHEBI:597326"/>
    </cofactor>
</comment>
<accession>A0A2A4MNI8</accession>
<dbReference type="Pfam" id="PF00266">
    <property type="entry name" value="Aminotran_5"/>
    <property type="match status" value="1"/>
</dbReference>
<evidence type="ECO:0000256" key="4">
    <source>
        <dbReference type="ARBA" id="ARBA00022723"/>
    </source>
</evidence>
<dbReference type="Gene3D" id="3.90.1150.10">
    <property type="entry name" value="Aspartate Aminotransferase, domain 1"/>
    <property type="match status" value="1"/>
</dbReference>
<dbReference type="GO" id="GO:0046872">
    <property type="term" value="F:metal ion binding"/>
    <property type="evidence" value="ECO:0007669"/>
    <property type="project" value="UniProtKB-KW"/>
</dbReference>
<protein>
    <submittedName>
        <fullName evidence="10">Cysteine desulfurase NifS</fullName>
    </submittedName>
</protein>
<dbReference type="SUPFAM" id="SSF53383">
    <property type="entry name" value="PLP-dependent transferases"/>
    <property type="match status" value="1"/>
</dbReference>
<dbReference type="Gene3D" id="3.40.640.10">
    <property type="entry name" value="Type I PLP-dependent aspartate aminotransferase-like (Major domain)"/>
    <property type="match status" value="1"/>
</dbReference>
<sequence length="368" mass="39661">MIYLDNNATTPIDAEVAAAMLPFITENYGNPSSSHAMGRQAKQAIDEARGQVAHLLNCHADEIVFTGSGSEANNTILKGVAQAFQHKGRHIITSQIEHPSVIETCKFLESTGFKLTYLPVNHYGEVEIEQLEKAISDETILVSIMHSNNETGTLQAIKEFAALCHSKDILFHTDASQSLGKVDLDIKSLAVDFLTLAGPKLYAPKGIGGFYIGNDITIPALVHGASHEQGRRAGTENVIFIVGLGKACEIAETTLRSAHMQQLTDYLHKGLEKIFGDRMQLNGHPVKRLPNTLNISFLDFNSIKIMQCLSDVAVSAGSACHADSTDISPVLAAMGLSTEAGLAAIRFSVGKQTSQQEIDIVLAKLAKL</sequence>
<evidence type="ECO:0000256" key="7">
    <source>
        <dbReference type="ARBA" id="ARBA00023014"/>
    </source>
</evidence>
<dbReference type="InterPro" id="IPR015422">
    <property type="entry name" value="PyrdxlP-dep_Trfase_small"/>
</dbReference>
<comment type="catalytic activity">
    <reaction evidence="8">
        <text>(sulfur carrier)-H + L-cysteine = (sulfur carrier)-SH + L-alanine</text>
        <dbReference type="Rhea" id="RHEA:43892"/>
        <dbReference type="Rhea" id="RHEA-COMP:14737"/>
        <dbReference type="Rhea" id="RHEA-COMP:14739"/>
        <dbReference type="ChEBI" id="CHEBI:29917"/>
        <dbReference type="ChEBI" id="CHEBI:35235"/>
        <dbReference type="ChEBI" id="CHEBI:57972"/>
        <dbReference type="ChEBI" id="CHEBI:64428"/>
        <dbReference type="EC" id="2.8.1.7"/>
    </reaction>
</comment>
<evidence type="ECO:0000256" key="6">
    <source>
        <dbReference type="ARBA" id="ARBA00023004"/>
    </source>
</evidence>
<keyword evidence="6" id="KW-0408">Iron</keyword>
<comment type="caution">
    <text evidence="10">The sequence shown here is derived from an EMBL/GenBank/DDBJ whole genome shotgun (WGS) entry which is preliminary data.</text>
</comment>
<dbReference type="AlphaFoldDB" id="A0A2A4MNI8"/>
<dbReference type="PIRSF" id="PIRSF005572">
    <property type="entry name" value="NifS"/>
    <property type="match status" value="1"/>
</dbReference>
<dbReference type="InterPro" id="IPR015421">
    <property type="entry name" value="PyrdxlP-dep_Trfase_major"/>
</dbReference>
<proteinExistence type="inferred from homology"/>
<dbReference type="Proteomes" id="UP000218172">
    <property type="component" value="Unassembled WGS sequence"/>
</dbReference>
<gene>
    <name evidence="10" type="ORF">COC19_04740</name>
</gene>
<name>A0A2A4MNI8_9GAMM</name>
<feature type="domain" description="Aminotransferase class V" evidence="9">
    <location>
        <begin position="2"/>
        <end position="360"/>
    </location>
</feature>
<evidence type="ECO:0000256" key="2">
    <source>
        <dbReference type="ARBA" id="ARBA00006490"/>
    </source>
</evidence>
<reference evidence="11" key="1">
    <citation type="submission" date="2017-08" db="EMBL/GenBank/DDBJ databases">
        <title>A dynamic microbial community with high functional redundancy inhabits the cold, oxic subseafloor aquifer.</title>
        <authorList>
            <person name="Tully B.J."/>
            <person name="Wheat C.G."/>
            <person name="Glazer B.T."/>
            <person name="Huber J.A."/>
        </authorList>
    </citation>
    <scope>NUCLEOTIDE SEQUENCE [LARGE SCALE GENOMIC DNA]</scope>
</reference>
<keyword evidence="5" id="KW-0663">Pyridoxal phosphate</keyword>
<keyword evidence="4" id="KW-0479">Metal-binding</keyword>
<evidence type="ECO:0000256" key="1">
    <source>
        <dbReference type="ARBA" id="ARBA00001933"/>
    </source>
</evidence>
<comment type="similarity">
    <text evidence="2">Belongs to the class-V pyridoxal-phosphate-dependent aminotransferase family. NifS/IscS subfamily.</text>
</comment>
<dbReference type="GO" id="GO:0051536">
    <property type="term" value="F:iron-sulfur cluster binding"/>
    <property type="evidence" value="ECO:0007669"/>
    <property type="project" value="UniProtKB-KW"/>
</dbReference>
<evidence type="ECO:0000256" key="3">
    <source>
        <dbReference type="ARBA" id="ARBA00022679"/>
    </source>
</evidence>
<organism evidence="10 11">
    <name type="scientific">SAR86 cluster bacterium</name>
    <dbReference type="NCBI Taxonomy" id="2030880"/>
    <lineage>
        <taxon>Bacteria</taxon>
        <taxon>Pseudomonadati</taxon>
        <taxon>Pseudomonadota</taxon>
        <taxon>Gammaproteobacteria</taxon>
        <taxon>SAR86 cluster</taxon>
    </lineage>
</organism>
<dbReference type="EMBL" id="NVQR01000067">
    <property type="protein sequence ID" value="PCH61442.1"/>
    <property type="molecule type" value="Genomic_DNA"/>
</dbReference>
<dbReference type="InterPro" id="IPR000192">
    <property type="entry name" value="Aminotrans_V_dom"/>
</dbReference>
<evidence type="ECO:0000313" key="11">
    <source>
        <dbReference type="Proteomes" id="UP000218172"/>
    </source>
</evidence>
<dbReference type="InterPro" id="IPR016454">
    <property type="entry name" value="Cysteine_dSase"/>
</dbReference>
<keyword evidence="3" id="KW-0808">Transferase</keyword>
<dbReference type="GO" id="GO:0031071">
    <property type="term" value="F:cysteine desulfurase activity"/>
    <property type="evidence" value="ECO:0007669"/>
    <property type="project" value="UniProtKB-EC"/>
</dbReference>
<dbReference type="Gene3D" id="1.10.260.50">
    <property type="match status" value="1"/>
</dbReference>
<evidence type="ECO:0000313" key="10">
    <source>
        <dbReference type="EMBL" id="PCH61442.1"/>
    </source>
</evidence>
<dbReference type="PANTHER" id="PTHR11601:SF34">
    <property type="entry name" value="CYSTEINE DESULFURASE"/>
    <property type="match status" value="1"/>
</dbReference>
<dbReference type="InterPro" id="IPR015424">
    <property type="entry name" value="PyrdxlP-dep_Trfase"/>
</dbReference>
<dbReference type="PANTHER" id="PTHR11601">
    <property type="entry name" value="CYSTEINE DESULFURYLASE FAMILY MEMBER"/>
    <property type="match status" value="1"/>
</dbReference>